<feature type="transmembrane region" description="Helical" evidence="6">
    <location>
        <begin position="383"/>
        <end position="402"/>
    </location>
</feature>
<accession>A0A9N9XM42</accession>
<evidence type="ECO:0000256" key="7">
    <source>
        <dbReference type="SAM" id="SignalP"/>
    </source>
</evidence>
<reference evidence="9" key="1">
    <citation type="submission" date="2022-01" db="EMBL/GenBank/DDBJ databases">
        <authorList>
            <person name="King R."/>
        </authorList>
    </citation>
    <scope>NUCLEOTIDE SEQUENCE</scope>
</reference>
<keyword evidence="10" id="KW-1185">Reference proteome</keyword>
<comment type="function">
    <text evidence="5">Probable disulfide isomerase, which participates in the folding of proteins containing disulfide bonds. May act as a dithiol oxidase. Acts as a regulator of endoplasmic reticulum-mitochondria contact sites via its ability to regulate redox signals.</text>
</comment>
<dbReference type="PROSITE" id="PS00194">
    <property type="entry name" value="THIOREDOXIN_1"/>
    <property type="match status" value="1"/>
</dbReference>
<evidence type="ECO:0000313" key="9">
    <source>
        <dbReference type="EMBL" id="CAG9854335.1"/>
    </source>
</evidence>
<dbReference type="PANTHER" id="PTHR46426">
    <property type="entry name" value="PROTEIN DISULFIDE-ISOMERASE TMX3"/>
    <property type="match status" value="1"/>
</dbReference>
<protein>
    <recommendedName>
        <fullName evidence="8">Thioredoxin domain-containing protein</fullName>
    </recommendedName>
</protein>
<name>A0A9N9XM42_PHYSR</name>
<dbReference type="SUPFAM" id="SSF52833">
    <property type="entry name" value="Thioredoxin-like"/>
    <property type="match status" value="1"/>
</dbReference>
<proteinExistence type="predicted"/>
<keyword evidence="3 6" id="KW-1133">Transmembrane helix</keyword>
<dbReference type="InterPro" id="IPR017937">
    <property type="entry name" value="Thioredoxin_CS"/>
</dbReference>
<dbReference type="Gene3D" id="3.40.30.10">
    <property type="entry name" value="Glutaredoxin"/>
    <property type="match status" value="2"/>
</dbReference>
<feature type="domain" description="Thioredoxin" evidence="8">
    <location>
        <begin position="1"/>
        <end position="123"/>
    </location>
</feature>
<dbReference type="OrthoDB" id="74910at2759"/>
<keyword evidence="7" id="KW-0732">Signal</keyword>
<gene>
    <name evidence="9" type="ORF">PHYEVI_LOCUS798</name>
</gene>
<dbReference type="InterPro" id="IPR013766">
    <property type="entry name" value="Thioredoxin_domain"/>
</dbReference>
<evidence type="ECO:0000256" key="3">
    <source>
        <dbReference type="ARBA" id="ARBA00022989"/>
    </source>
</evidence>
<evidence type="ECO:0000259" key="8">
    <source>
        <dbReference type="PROSITE" id="PS51352"/>
    </source>
</evidence>
<dbReference type="PANTHER" id="PTHR46426:SF1">
    <property type="entry name" value="PROTEIN DISULFIDE-ISOMERASE TMX3"/>
    <property type="match status" value="1"/>
</dbReference>
<keyword evidence="2 6" id="KW-0812">Transmembrane</keyword>
<dbReference type="PRINTS" id="PR00421">
    <property type="entry name" value="THIOREDOXIN"/>
</dbReference>
<feature type="chain" id="PRO_5040279417" description="Thioredoxin domain-containing protein" evidence="7">
    <location>
        <begin position="20"/>
        <end position="439"/>
    </location>
</feature>
<evidence type="ECO:0000256" key="1">
    <source>
        <dbReference type="ARBA" id="ARBA00004389"/>
    </source>
</evidence>
<evidence type="ECO:0000256" key="2">
    <source>
        <dbReference type="ARBA" id="ARBA00022692"/>
    </source>
</evidence>
<evidence type="ECO:0000256" key="6">
    <source>
        <dbReference type="SAM" id="Phobius"/>
    </source>
</evidence>
<evidence type="ECO:0000313" key="10">
    <source>
        <dbReference type="Proteomes" id="UP001153712"/>
    </source>
</evidence>
<dbReference type="AlphaFoldDB" id="A0A9N9XM42"/>
<dbReference type="EMBL" id="OU900094">
    <property type="protein sequence ID" value="CAG9854335.1"/>
    <property type="molecule type" value="Genomic_DNA"/>
</dbReference>
<dbReference type="GO" id="GO:0005789">
    <property type="term" value="C:endoplasmic reticulum membrane"/>
    <property type="evidence" value="ECO:0007669"/>
    <property type="project" value="UniProtKB-SubCell"/>
</dbReference>
<dbReference type="Pfam" id="PF00085">
    <property type="entry name" value="Thioredoxin"/>
    <property type="match status" value="1"/>
</dbReference>
<organism evidence="9 10">
    <name type="scientific">Phyllotreta striolata</name>
    <name type="common">Striped flea beetle</name>
    <name type="synonym">Crioceris striolata</name>
    <dbReference type="NCBI Taxonomy" id="444603"/>
    <lineage>
        <taxon>Eukaryota</taxon>
        <taxon>Metazoa</taxon>
        <taxon>Ecdysozoa</taxon>
        <taxon>Arthropoda</taxon>
        <taxon>Hexapoda</taxon>
        <taxon>Insecta</taxon>
        <taxon>Pterygota</taxon>
        <taxon>Neoptera</taxon>
        <taxon>Endopterygota</taxon>
        <taxon>Coleoptera</taxon>
        <taxon>Polyphaga</taxon>
        <taxon>Cucujiformia</taxon>
        <taxon>Chrysomeloidea</taxon>
        <taxon>Chrysomelidae</taxon>
        <taxon>Galerucinae</taxon>
        <taxon>Alticini</taxon>
        <taxon>Phyllotreta</taxon>
    </lineage>
</organism>
<dbReference type="InterPro" id="IPR036249">
    <property type="entry name" value="Thioredoxin-like_sf"/>
</dbReference>
<dbReference type="PROSITE" id="PS51352">
    <property type="entry name" value="THIOREDOXIN_2"/>
    <property type="match status" value="1"/>
</dbReference>
<dbReference type="Proteomes" id="UP001153712">
    <property type="component" value="Chromosome 1"/>
</dbReference>
<dbReference type="InterPro" id="IPR052250">
    <property type="entry name" value="PDI_TMX3"/>
</dbReference>
<dbReference type="Pfam" id="PF13848">
    <property type="entry name" value="Thioredoxin_6"/>
    <property type="match status" value="1"/>
</dbReference>
<sequence>MFLSILVVSLAGLIAKSQCSYLELSDNFSELRKNGGHWLIKFYAPWCAHCQKLEPVWAEVGEALIHTNIKVGRIDCNHYPRIASEFGIRGYPTIKFIKADSEHTFTGERNTAEILTFASRVVGEAVNEISTPEKFDKIKQSKSVFFTFVGNQSSDYWETYLDVAKRFQPYASFYLLHEDVAKKVLHVPEPPALFVFKENEPSYFSASEVKVPGDSSLNASMSKWVNEERFGTFLRVNRGNLNDLMLLNRYVVLAVVDEKKLDEDPSMAKFKDMVENIIKGNKRKYRKRFIFGWIGKPDFANNIALDYVPLPNLLVINSTNHYHHIPDVEDCSKMTSHDVELFLETIYNQSAIAYGGNGFGTRIYRAYFEAKTSVVDLWQENPILTSLIFTIPMLFITSLFYLMCFGDVMDNGADEDEADDEDLDDADTLLVSGSHLKNE</sequence>
<feature type="signal peptide" evidence="7">
    <location>
        <begin position="1"/>
        <end position="19"/>
    </location>
</feature>
<comment type="subcellular location">
    <subcellularLocation>
        <location evidence="1">Endoplasmic reticulum membrane</location>
        <topology evidence="1">Single-pass membrane protein</topology>
    </subcellularLocation>
</comment>
<evidence type="ECO:0000256" key="5">
    <source>
        <dbReference type="ARBA" id="ARBA00045246"/>
    </source>
</evidence>
<keyword evidence="4 6" id="KW-0472">Membrane</keyword>
<evidence type="ECO:0000256" key="4">
    <source>
        <dbReference type="ARBA" id="ARBA00023136"/>
    </source>
</evidence>